<gene>
    <name evidence="3" type="ORF">AB2B41_14495</name>
</gene>
<feature type="compositionally biased region" description="Low complexity" evidence="1">
    <location>
        <begin position="148"/>
        <end position="157"/>
    </location>
</feature>
<keyword evidence="4" id="KW-1185">Reference proteome</keyword>
<dbReference type="EMBL" id="JBFNXX010000011">
    <property type="protein sequence ID" value="MEW9920820.1"/>
    <property type="molecule type" value="Genomic_DNA"/>
</dbReference>
<comment type="caution">
    <text evidence="3">The sequence shown here is derived from an EMBL/GenBank/DDBJ whole genome shotgun (WGS) entry which is preliminary data.</text>
</comment>
<keyword evidence="2" id="KW-0472">Membrane</keyword>
<keyword evidence="2" id="KW-0812">Transmembrane</keyword>
<feature type="region of interest" description="Disordered" evidence="1">
    <location>
        <begin position="97"/>
        <end position="168"/>
    </location>
</feature>
<evidence type="ECO:0000256" key="2">
    <source>
        <dbReference type="SAM" id="Phobius"/>
    </source>
</evidence>
<accession>A0ABV3RPC4</accession>
<proteinExistence type="predicted"/>
<protein>
    <submittedName>
        <fullName evidence="3">Uncharacterized protein</fullName>
    </submittedName>
</protein>
<evidence type="ECO:0000313" key="4">
    <source>
        <dbReference type="Proteomes" id="UP001556098"/>
    </source>
</evidence>
<evidence type="ECO:0000313" key="3">
    <source>
        <dbReference type="EMBL" id="MEW9920820.1"/>
    </source>
</evidence>
<reference evidence="3 4" key="1">
    <citation type="submission" date="2024-07" db="EMBL/GenBank/DDBJ databases">
        <title>Marimonas sp.nov., isolated from tidal-flat sediment.</title>
        <authorList>
            <person name="Jayan J.N."/>
            <person name="Lee S.S."/>
        </authorList>
    </citation>
    <scope>NUCLEOTIDE SEQUENCE [LARGE SCALE GENOMIC DNA]</scope>
    <source>
        <strain evidence="3 4">MJW-29</strain>
    </source>
</reference>
<dbReference type="RefSeq" id="WP_367878524.1">
    <property type="nucleotide sequence ID" value="NZ_JBFNXX010000011.1"/>
</dbReference>
<keyword evidence="2" id="KW-1133">Transmembrane helix</keyword>
<sequence>MSFAETYSEEVIETRRIRAQRARFWARIVSLMLMITVAATLHSEPRLRAALMTAAINGVMALTGGSFVPVTSPENLPEGAERTIADPDAVMKLLRELQPGNIGDKPSPAPASPDSPVAAPAPTETIKVNRFGNNPEGSGPQFRKVGQPAAEAPAGPASTTDPQSTTLDFENLLQRITGGS</sequence>
<feature type="compositionally biased region" description="Polar residues" evidence="1">
    <location>
        <begin position="158"/>
        <end position="168"/>
    </location>
</feature>
<evidence type="ECO:0000256" key="1">
    <source>
        <dbReference type="SAM" id="MobiDB-lite"/>
    </source>
</evidence>
<feature type="transmembrane region" description="Helical" evidence="2">
    <location>
        <begin position="24"/>
        <end position="43"/>
    </location>
</feature>
<organism evidence="3 4">
    <name type="scientific">Sulfitobacter sediminis</name>
    <dbReference type="NCBI Taxonomy" id="3234186"/>
    <lineage>
        <taxon>Bacteria</taxon>
        <taxon>Pseudomonadati</taxon>
        <taxon>Pseudomonadota</taxon>
        <taxon>Alphaproteobacteria</taxon>
        <taxon>Rhodobacterales</taxon>
        <taxon>Roseobacteraceae</taxon>
        <taxon>Sulfitobacter</taxon>
    </lineage>
</organism>
<name>A0ABV3RPC4_9RHOB</name>
<dbReference type="Proteomes" id="UP001556098">
    <property type="component" value="Unassembled WGS sequence"/>
</dbReference>